<evidence type="ECO:0000259" key="2">
    <source>
        <dbReference type="Pfam" id="PF07859"/>
    </source>
</evidence>
<dbReference type="OrthoDB" id="408631at2759"/>
<reference evidence="3" key="1">
    <citation type="submission" date="2021-10" db="EMBL/GenBank/DDBJ databases">
        <authorList>
            <person name="Piombo E."/>
        </authorList>
    </citation>
    <scope>NUCLEOTIDE SEQUENCE</scope>
</reference>
<gene>
    <name evidence="3" type="ORF">CBYS24578_00004591</name>
</gene>
<evidence type="ECO:0000313" key="3">
    <source>
        <dbReference type="EMBL" id="CAG9994013.1"/>
    </source>
</evidence>
<proteinExistence type="predicted"/>
<dbReference type="PANTHER" id="PTHR48081:SF8">
    <property type="entry name" value="ALPHA_BETA HYDROLASE FOLD-3 DOMAIN-CONTAINING PROTEIN-RELATED"/>
    <property type="match status" value="1"/>
</dbReference>
<feature type="domain" description="Alpha/beta hydrolase fold-3" evidence="2">
    <location>
        <begin position="80"/>
        <end position="296"/>
    </location>
</feature>
<dbReference type="EMBL" id="CABFNO020001523">
    <property type="protein sequence ID" value="CAG9994013.1"/>
    <property type="molecule type" value="Genomic_DNA"/>
</dbReference>
<keyword evidence="4" id="KW-1185">Reference proteome</keyword>
<sequence>MAVYLDSWHKFEESMGGARPVLKGTAEEMRNQFSGLISFLATQRTRTWDNLTVKDENINGITIRIYIPNSFEEKYAPVGVFYHSGGFVVGDLDSEDDFCRTVSADANIAVISVDYRLSPEHKAPAQLEDALTVFEWIYKNAKSIGVSPSRIFTIGTSAGGALALAVTRKIVLGQSTVPTDTVKGIFALCPLVVHPSNVPTEYKTLYTSFEEHKEGVPIIDKECLLEMYNCAGLQPDEKNYYPVLDTESLKRFPPTYIVTCENDPLRDDGKILSSALSASEVAVDTKHFDGLPHCFWIIPSLPESELFLQDLIQRVKEAVKGASHSIN</sequence>
<dbReference type="Gene3D" id="3.40.50.1820">
    <property type="entry name" value="alpha/beta hydrolase"/>
    <property type="match status" value="1"/>
</dbReference>
<protein>
    <recommendedName>
        <fullName evidence="2">Alpha/beta hydrolase fold-3 domain-containing protein</fullName>
    </recommendedName>
</protein>
<dbReference type="GO" id="GO:0016787">
    <property type="term" value="F:hydrolase activity"/>
    <property type="evidence" value="ECO:0007669"/>
    <property type="project" value="UniProtKB-KW"/>
</dbReference>
<name>A0A9N9UKR3_9HYPO</name>
<evidence type="ECO:0000313" key="4">
    <source>
        <dbReference type="Proteomes" id="UP000754883"/>
    </source>
</evidence>
<evidence type="ECO:0000256" key="1">
    <source>
        <dbReference type="ARBA" id="ARBA00022801"/>
    </source>
</evidence>
<dbReference type="PANTHER" id="PTHR48081">
    <property type="entry name" value="AB HYDROLASE SUPERFAMILY PROTEIN C4A8.06C"/>
    <property type="match status" value="1"/>
</dbReference>
<dbReference type="InterPro" id="IPR013094">
    <property type="entry name" value="AB_hydrolase_3"/>
</dbReference>
<dbReference type="InterPro" id="IPR029058">
    <property type="entry name" value="AB_hydrolase_fold"/>
</dbReference>
<accession>A0A9N9UKR3</accession>
<dbReference type="AlphaFoldDB" id="A0A9N9UKR3"/>
<organism evidence="3 4">
    <name type="scientific">Clonostachys byssicola</name>
    <dbReference type="NCBI Taxonomy" id="160290"/>
    <lineage>
        <taxon>Eukaryota</taxon>
        <taxon>Fungi</taxon>
        <taxon>Dikarya</taxon>
        <taxon>Ascomycota</taxon>
        <taxon>Pezizomycotina</taxon>
        <taxon>Sordariomycetes</taxon>
        <taxon>Hypocreomycetidae</taxon>
        <taxon>Hypocreales</taxon>
        <taxon>Bionectriaceae</taxon>
        <taxon>Clonostachys</taxon>
    </lineage>
</organism>
<dbReference type="Pfam" id="PF07859">
    <property type="entry name" value="Abhydrolase_3"/>
    <property type="match status" value="1"/>
</dbReference>
<comment type="caution">
    <text evidence="3">The sequence shown here is derived from an EMBL/GenBank/DDBJ whole genome shotgun (WGS) entry which is preliminary data.</text>
</comment>
<dbReference type="Proteomes" id="UP000754883">
    <property type="component" value="Unassembled WGS sequence"/>
</dbReference>
<keyword evidence="1" id="KW-0378">Hydrolase</keyword>
<dbReference type="InterPro" id="IPR050300">
    <property type="entry name" value="GDXG_lipolytic_enzyme"/>
</dbReference>
<dbReference type="SUPFAM" id="SSF53474">
    <property type="entry name" value="alpha/beta-Hydrolases"/>
    <property type="match status" value="1"/>
</dbReference>